<evidence type="ECO:0000259" key="2">
    <source>
        <dbReference type="Pfam" id="PF00561"/>
    </source>
</evidence>
<accession>A0ABZ1WJV6</accession>
<dbReference type="SUPFAM" id="SSF53474">
    <property type="entry name" value="alpha/beta-Hydrolases"/>
    <property type="match status" value="1"/>
</dbReference>
<feature type="domain" description="AB hydrolase-1" evidence="2">
    <location>
        <begin position="68"/>
        <end position="236"/>
    </location>
</feature>
<evidence type="ECO:0000313" key="3">
    <source>
        <dbReference type="EMBL" id="WUS61157.1"/>
    </source>
</evidence>
<dbReference type="EMBL" id="CP108482">
    <property type="protein sequence ID" value="WUS61157.1"/>
    <property type="molecule type" value="Genomic_DNA"/>
</dbReference>
<feature type="region of interest" description="Disordered" evidence="1">
    <location>
        <begin position="31"/>
        <end position="58"/>
    </location>
</feature>
<dbReference type="InterPro" id="IPR029058">
    <property type="entry name" value="AB_hydrolase_fold"/>
</dbReference>
<dbReference type="GO" id="GO:0016787">
    <property type="term" value="F:hydrolase activity"/>
    <property type="evidence" value="ECO:0007669"/>
    <property type="project" value="UniProtKB-KW"/>
</dbReference>
<organism evidence="3 4">
    <name type="scientific">Kitasatospora herbaricolor</name>
    <dbReference type="NCBI Taxonomy" id="68217"/>
    <lineage>
        <taxon>Bacteria</taxon>
        <taxon>Bacillati</taxon>
        <taxon>Actinomycetota</taxon>
        <taxon>Actinomycetes</taxon>
        <taxon>Kitasatosporales</taxon>
        <taxon>Streptomycetaceae</taxon>
        <taxon>Kitasatospora</taxon>
    </lineage>
</organism>
<sequence length="254" mass="26807">MRSAVAVCGLRSAPAIAGSSANDETRVREILPGGRHYGRPGQQLPRAPGLTGPCGSPAGPAPVRGKAAFLDRTAVDRAVLVEASSAGFTLRRFAAAEPGRVAGLVFLGSPARLADKPGVAAIRAWVDGLTDPLDPITMRELLDSLVSGPLPEDFAVLMVRESLPVPARVWRDSFHGLLDEPSSERLDQVTAPVLAIWGDHDPLVPRSDQERLTAAFPQATLLVHEGAGHVVHWDDPVRTAADPAAFTATCAHRP</sequence>
<proteinExistence type="predicted"/>
<keyword evidence="3" id="KW-0378">Hydrolase</keyword>
<name>A0ABZ1WJV6_9ACTN</name>
<evidence type="ECO:0000256" key="1">
    <source>
        <dbReference type="SAM" id="MobiDB-lite"/>
    </source>
</evidence>
<dbReference type="Pfam" id="PF00561">
    <property type="entry name" value="Abhydrolase_1"/>
    <property type="match status" value="1"/>
</dbReference>
<dbReference type="Gene3D" id="3.40.50.1820">
    <property type="entry name" value="alpha/beta hydrolase"/>
    <property type="match status" value="1"/>
</dbReference>
<keyword evidence="4" id="KW-1185">Reference proteome</keyword>
<dbReference type="PANTHER" id="PTHR46438">
    <property type="entry name" value="ALPHA/BETA-HYDROLASES SUPERFAMILY PROTEIN"/>
    <property type="match status" value="1"/>
</dbReference>
<gene>
    <name evidence="3" type="ORF">OG469_40100</name>
</gene>
<reference evidence="3 4" key="1">
    <citation type="submission" date="2022-10" db="EMBL/GenBank/DDBJ databases">
        <title>The complete genomes of actinobacterial strains from the NBC collection.</title>
        <authorList>
            <person name="Joergensen T.S."/>
            <person name="Alvarez Arevalo M."/>
            <person name="Sterndorff E.B."/>
            <person name="Faurdal D."/>
            <person name="Vuksanovic O."/>
            <person name="Mourched A.-S."/>
            <person name="Charusanti P."/>
            <person name="Shaw S."/>
            <person name="Blin K."/>
            <person name="Weber T."/>
        </authorList>
    </citation>
    <scope>NUCLEOTIDE SEQUENCE [LARGE SCALE GENOMIC DNA]</scope>
    <source>
        <strain evidence="3 4">NBC_01247</strain>
    </source>
</reference>
<protein>
    <submittedName>
        <fullName evidence="3">Alpha/beta hydrolase</fullName>
    </submittedName>
</protein>
<evidence type="ECO:0000313" key="4">
    <source>
        <dbReference type="Proteomes" id="UP001432014"/>
    </source>
</evidence>
<dbReference type="Proteomes" id="UP001432014">
    <property type="component" value="Chromosome"/>
</dbReference>
<dbReference type="InterPro" id="IPR000073">
    <property type="entry name" value="AB_hydrolase_1"/>
</dbReference>